<dbReference type="PANTHER" id="PTHR46402:SF2">
    <property type="entry name" value="HISTONE-LYSINE N-TRIMETHYLTRANSFERASE SMYD5"/>
    <property type="match status" value="1"/>
</dbReference>
<proteinExistence type="predicted"/>
<comment type="caution">
    <text evidence="4">The sequence shown here is derived from an EMBL/GenBank/DDBJ whole genome shotgun (WGS) entry which is preliminary data.</text>
</comment>
<dbReference type="GO" id="GO:0045814">
    <property type="term" value="P:negative regulation of gene expression, epigenetic"/>
    <property type="evidence" value="ECO:0007669"/>
    <property type="project" value="TreeGrafter"/>
</dbReference>
<evidence type="ECO:0000256" key="3">
    <source>
        <dbReference type="ARBA" id="ARBA00022691"/>
    </source>
</evidence>
<dbReference type="GO" id="GO:0032259">
    <property type="term" value="P:methylation"/>
    <property type="evidence" value="ECO:0007669"/>
    <property type="project" value="UniProtKB-KW"/>
</dbReference>
<keyword evidence="5" id="KW-1185">Reference proteome</keyword>
<name>A0A7J7JS88_BUGNE</name>
<dbReference type="PANTHER" id="PTHR46402">
    <property type="entry name" value="SET AND MYND DOMAIN-CONTAINING PROTEIN 5"/>
    <property type="match status" value="1"/>
</dbReference>
<evidence type="ECO:0000313" key="4">
    <source>
        <dbReference type="EMBL" id="KAF6028316.1"/>
    </source>
</evidence>
<dbReference type="AlphaFoldDB" id="A0A7J7JS88"/>
<accession>A0A7J7JS88</accession>
<organism evidence="4 5">
    <name type="scientific">Bugula neritina</name>
    <name type="common">Brown bryozoan</name>
    <name type="synonym">Sertularia neritina</name>
    <dbReference type="NCBI Taxonomy" id="10212"/>
    <lineage>
        <taxon>Eukaryota</taxon>
        <taxon>Metazoa</taxon>
        <taxon>Spiralia</taxon>
        <taxon>Lophotrochozoa</taxon>
        <taxon>Bryozoa</taxon>
        <taxon>Gymnolaemata</taxon>
        <taxon>Cheilostomatida</taxon>
        <taxon>Flustrina</taxon>
        <taxon>Buguloidea</taxon>
        <taxon>Bugulidae</taxon>
        <taxon>Bugula</taxon>
    </lineage>
</organism>
<evidence type="ECO:0000256" key="2">
    <source>
        <dbReference type="ARBA" id="ARBA00022679"/>
    </source>
</evidence>
<keyword evidence="2" id="KW-0808">Transferase</keyword>
<reference evidence="4" key="1">
    <citation type="submission" date="2020-06" db="EMBL/GenBank/DDBJ databases">
        <title>Draft genome of Bugula neritina, a colonial animal packing powerful symbionts and potential medicines.</title>
        <authorList>
            <person name="Rayko M."/>
        </authorList>
    </citation>
    <scope>NUCLEOTIDE SEQUENCE [LARGE SCALE GENOMIC DNA]</scope>
    <source>
        <strain evidence="4">Kwan_BN1</strain>
    </source>
</reference>
<evidence type="ECO:0000313" key="5">
    <source>
        <dbReference type="Proteomes" id="UP000593567"/>
    </source>
</evidence>
<dbReference type="OrthoDB" id="438641at2759"/>
<gene>
    <name evidence="4" type="ORF">EB796_013367</name>
</gene>
<dbReference type="GO" id="GO:0042799">
    <property type="term" value="F:histone H4K20 methyltransferase activity"/>
    <property type="evidence" value="ECO:0007669"/>
    <property type="project" value="TreeGrafter"/>
</dbReference>
<dbReference type="EMBL" id="VXIV02001963">
    <property type="protein sequence ID" value="KAF6028316.1"/>
    <property type="molecule type" value="Genomic_DNA"/>
</dbReference>
<sequence>MACSQEPRVFEQKTIERGRSLFTVGPVAAGEVLFEEEPLVSSQFSWNKVCKYIACDYCLKNLETATQNARRLCKDGKLELPYPECCETVVASQVFCEQCATPYCSEQCRSKAFQKYHRVLCAGSGVENADHPLQALENVWRTLHYPPETTSISLVYKLLAMIQQTNNRGELLSQISLFCNRSKDEAADCIHKLLGISIQAL</sequence>
<keyword evidence="3" id="KW-0949">S-adenosyl-L-methionine</keyword>
<dbReference type="Proteomes" id="UP000593567">
    <property type="component" value="Unassembled WGS sequence"/>
</dbReference>
<protein>
    <recommendedName>
        <fullName evidence="6">SMYD5</fullName>
    </recommendedName>
</protein>
<evidence type="ECO:0008006" key="6">
    <source>
        <dbReference type="Google" id="ProtNLM"/>
    </source>
</evidence>
<evidence type="ECO:0000256" key="1">
    <source>
        <dbReference type="ARBA" id="ARBA00022603"/>
    </source>
</evidence>
<keyword evidence="1" id="KW-0489">Methyltransferase</keyword>